<dbReference type="FunFam" id="3.80.10.10:FF:000041">
    <property type="entry name" value="LRR receptor-like serine/threonine-protein kinase ERECTA"/>
    <property type="match status" value="1"/>
</dbReference>
<dbReference type="InterPro" id="IPR001611">
    <property type="entry name" value="Leu-rich_rpt"/>
</dbReference>
<dbReference type="PRINTS" id="PR00019">
    <property type="entry name" value="LEURICHRPT"/>
</dbReference>
<evidence type="ECO:0000256" key="2">
    <source>
        <dbReference type="ARBA" id="ARBA00022614"/>
    </source>
</evidence>
<feature type="chain" id="PRO_5035180120" description="Leucine-rich repeat-containing N-terminal plant-type domain-containing protein" evidence="10">
    <location>
        <begin position="23"/>
        <end position="523"/>
    </location>
</feature>
<keyword evidence="8" id="KW-0675">Receptor</keyword>
<dbReference type="Proteomes" id="UP000737018">
    <property type="component" value="Unassembled WGS sequence"/>
</dbReference>
<keyword evidence="13" id="KW-1185">Reference proteome</keyword>
<evidence type="ECO:0000256" key="4">
    <source>
        <dbReference type="ARBA" id="ARBA00022729"/>
    </source>
</evidence>
<evidence type="ECO:0000256" key="7">
    <source>
        <dbReference type="ARBA" id="ARBA00023136"/>
    </source>
</evidence>
<keyword evidence="4 10" id="KW-0732">Signal</keyword>
<evidence type="ECO:0000313" key="13">
    <source>
        <dbReference type="Proteomes" id="UP000737018"/>
    </source>
</evidence>
<dbReference type="Pfam" id="PF00560">
    <property type="entry name" value="LRR_1"/>
    <property type="match status" value="5"/>
</dbReference>
<name>A0A8J4VIW7_9ROSI</name>
<evidence type="ECO:0000256" key="1">
    <source>
        <dbReference type="ARBA" id="ARBA00004479"/>
    </source>
</evidence>
<dbReference type="Gene3D" id="3.80.10.10">
    <property type="entry name" value="Ribonuclease Inhibitor"/>
    <property type="match status" value="3"/>
</dbReference>
<feature type="signal peptide" evidence="10">
    <location>
        <begin position="1"/>
        <end position="22"/>
    </location>
</feature>
<evidence type="ECO:0000313" key="12">
    <source>
        <dbReference type="EMBL" id="KAF3950909.1"/>
    </source>
</evidence>
<keyword evidence="7" id="KW-0472">Membrane</keyword>
<dbReference type="InterPro" id="IPR046956">
    <property type="entry name" value="RLP23-like"/>
</dbReference>
<dbReference type="GO" id="GO:0016020">
    <property type="term" value="C:membrane"/>
    <property type="evidence" value="ECO:0007669"/>
    <property type="project" value="UniProtKB-SubCell"/>
</dbReference>
<dbReference type="AlphaFoldDB" id="A0A8J4VIW7"/>
<keyword evidence="6" id="KW-1133">Transmembrane helix</keyword>
<dbReference type="InterPro" id="IPR032675">
    <property type="entry name" value="LRR_dom_sf"/>
</dbReference>
<proteinExistence type="predicted"/>
<dbReference type="SUPFAM" id="SSF52058">
    <property type="entry name" value="L domain-like"/>
    <property type="match status" value="2"/>
</dbReference>
<evidence type="ECO:0000256" key="3">
    <source>
        <dbReference type="ARBA" id="ARBA00022692"/>
    </source>
</evidence>
<keyword evidence="2" id="KW-0433">Leucine-rich repeat</keyword>
<comment type="caution">
    <text evidence="12">The sequence shown here is derived from an EMBL/GenBank/DDBJ whole genome shotgun (WGS) entry which is preliminary data.</text>
</comment>
<dbReference type="InterPro" id="IPR013210">
    <property type="entry name" value="LRR_N_plant-typ"/>
</dbReference>
<dbReference type="Pfam" id="PF08263">
    <property type="entry name" value="LRRNT_2"/>
    <property type="match status" value="1"/>
</dbReference>
<reference evidence="12" key="1">
    <citation type="submission" date="2020-03" db="EMBL/GenBank/DDBJ databases">
        <title>Castanea mollissima Vanexum genome sequencing.</title>
        <authorList>
            <person name="Staton M."/>
        </authorList>
    </citation>
    <scope>NUCLEOTIDE SEQUENCE</scope>
    <source>
        <tissue evidence="12">Leaf</tissue>
    </source>
</reference>
<evidence type="ECO:0000256" key="5">
    <source>
        <dbReference type="ARBA" id="ARBA00022737"/>
    </source>
</evidence>
<organism evidence="12 13">
    <name type="scientific">Castanea mollissima</name>
    <name type="common">Chinese chestnut</name>
    <dbReference type="NCBI Taxonomy" id="60419"/>
    <lineage>
        <taxon>Eukaryota</taxon>
        <taxon>Viridiplantae</taxon>
        <taxon>Streptophyta</taxon>
        <taxon>Embryophyta</taxon>
        <taxon>Tracheophyta</taxon>
        <taxon>Spermatophyta</taxon>
        <taxon>Magnoliopsida</taxon>
        <taxon>eudicotyledons</taxon>
        <taxon>Gunneridae</taxon>
        <taxon>Pentapetalae</taxon>
        <taxon>rosids</taxon>
        <taxon>fabids</taxon>
        <taxon>Fagales</taxon>
        <taxon>Fagaceae</taxon>
        <taxon>Castanea</taxon>
    </lineage>
</organism>
<gene>
    <name evidence="12" type="ORF">CMV_023395</name>
</gene>
<dbReference type="PROSITE" id="PS51450">
    <property type="entry name" value="LRR"/>
    <property type="match status" value="1"/>
</dbReference>
<keyword evidence="3" id="KW-0812">Transmembrane</keyword>
<keyword evidence="9" id="KW-0325">Glycoprotein</keyword>
<dbReference type="EMBL" id="JRKL02005216">
    <property type="protein sequence ID" value="KAF3950909.1"/>
    <property type="molecule type" value="Genomic_DNA"/>
</dbReference>
<dbReference type="OrthoDB" id="1394818at2759"/>
<accession>A0A8J4VIW7</accession>
<dbReference type="Pfam" id="PF13855">
    <property type="entry name" value="LRR_8"/>
    <property type="match status" value="1"/>
</dbReference>
<comment type="subcellular location">
    <subcellularLocation>
        <location evidence="1">Membrane</location>
        <topology evidence="1">Single-pass type I membrane protein</topology>
    </subcellularLocation>
</comment>
<evidence type="ECO:0000256" key="9">
    <source>
        <dbReference type="ARBA" id="ARBA00023180"/>
    </source>
</evidence>
<evidence type="ECO:0000259" key="11">
    <source>
        <dbReference type="Pfam" id="PF08263"/>
    </source>
</evidence>
<protein>
    <recommendedName>
        <fullName evidence="11">Leucine-rich repeat-containing N-terminal plant-type domain-containing protein</fullName>
    </recommendedName>
</protein>
<sequence length="523" mass="58919">MGRLLFFLIFFLFLSLPNSSLSSFSFNSSTPLCLSDQSSALLHFRNSFSVSNFRFSSCDSYPPKNSWKMGTDCCGWDGVTCDTMTGHVIAVDLSCSRLEGPIHPNTTLFSLRHLQRLNLAYNYFYGSTISSKFGGFANMTHLNLTESSVAGRFPDNIFHLPNLQLLYVGYNYNLTGSLPTYNWSTPLKSLRLSRTEFPIDLPNLISNLKSLKELYLRGCNFIGSYPTFLPNLTQITSLDLSYNNFGGQFPWSLLNFEVLTYLDLSGNNFIGQLPEVRTNLTQIFSSNNSSNSQLVNKIPSNLESLILSNNLLNGTIPSWVYTIPSLLDLSLDNNRFTGQIDEFQHNSLKYLDLSNNNLHGHLPISIAKLVSLSYLNISFNNISGPLESVMFSKLKTLQIIDLSHNPLLSFSNYSIVDYTLPNLWDLHLSSCNISDFPDFIKSMESLRELDFSNNHIKGNIPIWLLEVGKDSLSSLNLSYNSLTSIRHLPWKNLQVLDLSYNFLQGPLPIPPLELISFQSQGII</sequence>
<dbReference type="PANTHER" id="PTHR48061:SF12">
    <property type="entry name" value="DISEASE RESISTANCE LIKE PROTEIN"/>
    <property type="match status" value="1"/>
</dbReference>
<dbReference type="PANTHER" id="PTHR48061">
    <property type="entry name" value="LEUCINE-RICH REPEAT RECEPTOR PROTEIN KINASE EMS1-LIKE-RELATED"/>
    <property type="match status" value="1"/>
</dbReference>
<evidence type="ECO:0000256" key="6">
    <source>
        <dbReference type="ARBA" id="ARBA00022989"/>
    </source>
</evidence>
<evidence type="ECO:0000256" key="8">
    <source>
        <dbReference type="ARBA" id="ARBA00023170"/>
    </source>
</evidence>
<evidence type="ECO:0000256" key="10">
    <source>
        <dbReference type="SAM" id="SignalP"/>
    </source>
</evidence>
<feature type="domain" description="Leucine-rich repeat-containing N-terminal plant-type" evidence="11">
    <location>
        <begin position="35"/>
        <end position="82"/>
    </location>
</feature>
<keyword evidence="5" id="KW-0677">Repeat</keyword>